<dbReference type="PANTHER" id="PTHR37171">
    <property type="entry name" value="SERINE/THREONINE-PROTEIN KINASE YRZF-RELATED"/>
    <property type="match status" value="1"/>
</dbReference>
<dbReference type="Gene3D" id="1.10.510.10">
    <property type="entry name" value="Transferase(Phosphotransferase) domain 1"/>
    <property type="match status" value="1"/>
</dbReference>
<feature type="region of interest" description="Disordered" evidence="1">
    <location>
        <begin position="558"/>
        <end position="583"/>
    </location>
</feature>
<proteinExistence type="predicted"/>
<evidence type="ECO:0000256" key="1">
    <source>
        <dbReference type="SAM" id="MobiDB-lite"/>
    </source>
</evidence>
<feature type="domain" description="Protein kinase" evidence="2">
    <location>
        <begin position="474"/>
        <end position="658"/>
    </location>
</feature>
<organism evidence="3 4">
    <name type="scientific">Galerina marginata (strain CBS 339.88)</name>
    <dbReference type="NCBI Taxonomy" id="685588"/>
    <lineage>
        <taxon>Eukaryota</taxon>
        <taxon>Fungi</taxon>
        <taxon>Dikarya</taxon>
        <taxon>Basidiomycota</taxon>
        <taxon>Agaricomycotina</taxon>
        <taxon>Agaricomycetes</taxon>
        <taxon>Agaricomycetidae</taxon>
        <taxon>Agaricales</taxon>
        <taxon>Agaricineae</taxon>
        <taxon>Strophariaceae</taxon>
        <taxon>Galerina</taxon>
    </lineage>
</organism>
<dbReference type="PROSITE" id="PS00109">
    <property type="entry name" value="PROTEIN_KINASE_TYR"/>
    <property type="match status" value="1"/>
</dbReference>
<dbReference type="InterPro" id="IPR011009">
    <property type="entry name" value="Kinase-like_dom_sf"/>
</dbReference>
<evidence type="ECO:0000313" key="3">
    <source>
        <dbReference type="EMBL" id="KDR71713.1"/>
    </source>
</evidence>
<dbReference type="PANTHER" id="PTHR37171:SF1">
    <property type="entry name" value="SERINE_THREONINE-PROTEIN KINASE YRZF-RELATED"/>
    <property type="match status" value="1"/>
</dbReference>
<dbReference type="PROSITE" id="PS50011">
    <property type="entry name" value="PROTEIN_KINASE_DOM"/>
    <property type="match status" value="1"/>
</dbReference>
<dbReference type="HOGENOM" id="CLU_004236_1_0_1"/>
<dbReference type="EMBL" id="KL142391">
    <property type="protein sequence ID" value="KDR71713.1"/>
    <property type="molecule type" value="Genomic_DNA"/>
</dbReference>
<dbReference type="GO" id="GO:0005524">
    <property type="term" value="F:ATP binding"/>
    <property type="evidence" value="ECO:0007669"/>
    <property type="project" value="InterPro"/>
</dbReference>
<dbReference type="GO" id="GO:0004672">
    <property type="term" value="F:protein kinase activity"/>
    <property type="evidence" value="ECO:0007669"/>
    <property type="project" value="InterPro"/>
</dbReference>
<keyword evidence="4" id="KW-1185">Reference proteome</keyword>
<dbReference type="Pfam" id="PF00069">
    <property type="entry name" value="Pkinase"/>
    <property type="match status" value="1"/>
</dbReference>
<accession>A0A067SY64</accession>
<protein>
    <recommendedName>
        <fullName evidence="2">Protein kinase domain-containing protein</fullName>
    </recommendedName>
</protein>
<reference evidence="4" key="1">
    <citation type="journal article" date="2014" name="Proc. Natl. Acad. Sci. U.S.A.">
        <title>Extensive sampling of basidiomycete genomes demonstrates inadequacy of the white-rot/brown-rot paradigm for wood decay fungi.</title>
        <authorList>
            <person name="Riley R."/>
            <person name="Salamov A.A."/>
            <person name="Brown D.W."/>
            <person name="Nagy L.G."/>
            <person name="Floudas D."/>
            <person name="Held B.W."/>
            <person name="Levasseur A."/>
            <person name="Lombard V."/>
            <person name="Morin E."/>
            <person name="Otillar R."/>
            <person name="Lindquist E.A."/>
            <person name="Sun H."/>
            <person name="LaButti K.M."/>
            <person name="Schmutz J."/>
            <person name="Jabbour D."/>
            <person name="Luo H."/>
            <person name="Baker S.E."/>
            <person name="Pisabarro A.G."/>
            <person name="Walton J.D."/>
            <person name="Blanchette R.A."/>
            <person name="Henrissat B."/>
            <person name="Martin F."/>
            <person name="Cullen D."/>
            <person name="Hibbett D.S."/>
            <person name="Grigoriev I.V."/>
        </authorList>
    </citation>
    <scope>NUCLEOTIDE SEQUENCE [LARGE SCALE GENOMIC DNA]</scope>
    <source>
        <strain evidence="4">CBS 339.88</strain>
    </source>
</reference>
<dbReference type="InterPro" id="IPR000719">
    <property type="entry name" value="Prot_kinase_dom"/>
</dbReference>
<feature type="compositionally biased region" description="Basic and acidic residues" evidence="1">
    <location>
        <begin position="567"/>
        <end position="576"/>
    </location>
</feature>
<dbReference type="SUPFAM" id="SSF56112">
    <property type="entry name" value="Protein kinase-like (PK-like)"/>
    <property type="match status" value="1"/>
</dbReference>
<dbReference type="InterPro" id="IPR008266">
    <property type="entry name" value="Tyr_kinase_AS"/>
</dbReference>
<evidence type="ECO:0000259" key="2">
    <source>
        <dbReference type="PROSITE" id="PS50011"/>
    </source>
</evidence>
<sequence length="658" mass="75528">MLPISDPFYSLLKRILDANYNPEITFDEPRLAGVSTSPQSPYTFYDRHLMPSLVLKKVIYTPSITHALSKACDTAIQDFVDDGHKFTSNGYTFGPETGFRSLRDAHAVSAYYADHISRLCHRFAFRFCLQPECDTWQPAFWFMQRTTGNQFDFMTESWLEMKVDSAIECLHLDEDLKNSLSDATKDKMLDLWKKFPRLATWHMFAMTDPALAMLQTVKQNITFEWEFPHTTGLKTASYRHPPPDAPRSFSYISSRSSKRSNVRQAHRDEKRVTRTSKVIRPPKAAVKKSNYRPDFRHFLQRAWTKASTYDSTFIILNCGRYERIGIRHRASQTLYLSGVIDTINTRDPRYRKLHLGLHIAILKDAIERQELSDSLLKKSGQKRSAEDLEEKEISDSKRRKSNPPELTDSKLSEELAKRKLAVVNLDYGAFCSTSPSSFFRVGPSCCPGLANPAPSHGRKDKTKSSYNQAEYFLLTLKAPRGEGAVGIVHPATLEMTLENGDVLTENLILKLAFSSKQAEGLQREFEMYRYLSEHGVVEGILTVHGLFQDPESSAMGMLMSDGGQSLRRREKERSGDTEQVTTSDEEREAFLRILNSLHDAYVWHHDIRAENLLINSDNKVFIIDFDRAELNPRDDDIEQELVCMNDLLDGEYEYDMYY</sequence>
<dbReference type="InterPro" id="IPR052396">
    <property type="entry name" value="Meiotic_Drive_Suppr_Kinase"/>
</dbReference>
<gene>
    <name evidence="3" type="ORF">GALMADRAFT_253434</name>
</gene>
<name>A0A067SY64_GALM3</name>
<dbReference type="Proteomes" id="UP000027222">
    <property type="component" value="Unassembled WGS sequence"/>
</dbReference>
<feature type="region of interest" description="Disordered" evidence="1">
    <location>
        <begin position="236"/>
        <end position="274"/>
    </location>
</feature>
<dbReference type="OrthoDB" id="2521594at2759"/>
<feature type="compositionally biased region" description="Basic and acidic residues" evidence="1">
    <location>
        <begin position="383"/>
        <end position="396"/>
    </location>
</feature>
<feature type="region of interest" description="Disordered" evidence="1">
    <location>
        <begin position="376"/>
        <end position="410"/>
    </location>
</feature>
<evidence type="ECO:0000313" key="4">
    <source>
        <dbReference type="Proteomes" id="UP000027222"/>
    </source>
</evidence>
<dbReference type="STRING" id="685588.A0A067SY64"/>
<dbReference type="AlphaFoldDB" id="A0A067SY64"/>